<accession>A0ABU9YXD0</accession>
<dbReference type="InterPro" id="IPR007197">
    <property type="entry name" value="rSAM"/>
</dbReference>
<keyword evidence="2" id="KW-0949">S-adenosyl-L-methionine</keyword>
<dbReference type="CDD" id="cd21109">
    <property type="entry name" value="SPASM"/>
    <property type="match status" value="1"/>
</dbReference>
<dbReference type="NCBIfam" id="NF033640">
    <property type="entry name" value="N_Twi_rSAM"/>
    <property type="match status" value="1"/>
</dbReference>
<protein>
    <submittedName>
        <fullName evidence="7">Twitch domain-containing radical SAM protein</fullName>
    </submittedName>
</protein>
<evidence type="ECO:0000256" key="1">
    <source>
        <dbReference type="ARBA" id="ARBA00001966"/>
    </source>
</evidence>
<name>A0ABU9YXD0_9RHOO</name>
<dbReference type="PROSITE" id="PS51918">
    <property type="entry name" value="RADICAL_SAM"/>
    <property type="match status" value="1"/>
</dbReference>
<keyword evidence="5" id="KW-0411">Iron-sulfur</keyword>
<dbReference type="EMBL" id="JBDIVE010000003">
    <property type="protein sequence ID" value="MEN3068390.1"/>
    <property type="molecule type" value="Genomic_DNA"/>
</dbReference>
<evidence type="ECO:0000256" key="4">
    <source>
        <dbReference type="ARBA" id="ARBA00023004"/>
    </source>
</evidence>
<evidence type="ECO:0000313" key="8">
    <source>
        <dbReference type="Proteomes" id="UP001410394"/>
    </source>
</evidence>
<dbReference type="Proteomes" id="UP001410394">
    <property type="component" value="Unassembled WGS sequence"/>
</dbReference>
<dbReference type="InterPro" id="IPR013785">
    <property type="entry name" value="Aldolase_TIM"/>
</dbReference>
<comment type="cofactor">
    <cofactor evidence="1">
        <name>[4Fe-4S] cluster</name>
        <dbReference type="ChEBI" id="CHEBI:49883"/>
    </cofactor>
</comment>
<dbReference type="PANTHER" id="PTHR11228">
    <property type="entry name" value="RADICAL SAM DOMAIN PROTEIN"/>
    <property type="match status" value="1"/>
</dbReference>
<keyword evidence="4" id="KW-0408">Iron</keyword>
<keyword evidence="3" id="KW-0479">Metal-binding</keyword>
<dbReference type="Gene3D" id="3.20.20.70">
    <property type="entry name" value="Aldolase class I"/>
    <property type="match status" value="2"/>
</dbReference>
<dbReference type="InterPro" id="IPR023885">
    <property type="entry name" value="4Fe4S-binding_SPASM_dom"/>
</dbReference>
<organism evidence="7 8">
    <name type="scientific">Uliginosibacterium sediminicola</name>
    <dbReference type="NCBI Taxonomy" id="2024550"/>
    <lineage>
        <taxon>Bacteria</taxon>
        <taxon>Pseudomonadati</taxon>
        <taxon>Pseudomonadota</taxon>
        <taxon>Betaproteobacteria</taxon>
        <taxon>Rhodocyclales</taxon>
        <taxon>Zoogloeaceae</taxon>
        <taxon>Uliginosibacterium</taxon>
    </lineage>
</organism>
<comment type="caution">
    <text evidence="7">The sequence shown here is derived from an EMBL/GenBank/DDBJ whole genome shotgun (WGS) entry which is preliminary data.</text>
</comment>
<evidence type="ECO:0000256" key="5">
    <source>
        <dbReference type="ARBA" id="ARBA00023014"/>
    </source>
</evidence>
<evidence type="ECO:0000259" key="6">
    <source>
        <dbReference type="PROSITE" id="PS51918"/>
    </source>
</evidence>
<reference evidence="7 8" key="1">
    <citation type="journal article" date="2018" name="Int. J. Syst. Evol. Microbiol.">
        <title>Uliginosibacterium sediminicola sp. nov., isolated from freshwater sediment.</title>
        <authorList>
            <person name="Hwang W.M."/>
            <person name="Kim S.M."/>
            <person name="Kang K."/>
            <person name="Ahn T.Y."/>
        </authorList>
    </citation>
    <scope>NUCLEOTIDE SEQUENCE [LARGE SCALE GENOMIC DNA]</scope>
    <source>
        <strain evidence="7 8">M1-21</strain>
    </source>
</reference>
<dbReference type="Pfam" id="PF13186">
    <property type="entry name" value="SPASM"/>
    <property type="match status" value="1"/>
</dbReference>
<keyword evidence="8" id="KW-1185">Reference proteome</keyword>
<evidence type="ECO:0000313" key="7">
    <source>
        <dbReference type="EMBL" id="MEN3068390.1"/>
    </source>
</evidence>
<feature type="domain" description="Radical SAM core" evidence="6">
    <location>
        <begin position="121"/>
        <end position="375"/>
    </location>
</feature>
<dbReference type="CDD" id="cd01335">
    <property type="entry name" value="Radical_SAM"/>
    <property type="match status" value="1"/>
</dbReference>
<evidence type="ECO:0000256" key="3">
    <source>
        <dbReference type="ARBA" id="ARBA00022723"/>
    </source>
</evidence>
<evidence type="ECO:0000256" key="2">
    <source>
        <dbReference type="ARBA" id="ARBA00022691"/>
    </source>
</evidence>
<dbReference type="RefSeq" id="WP_345919159.1">
    <property type="nucleotide sequence ID" value="NZ_JBDIVE010000003.1"/>
</dbReference>
<dbReference type="InterPro" id="IPR058240">
    <property type="entry name" value="rSAM_sf"/>
</dbReference>
<dbReference type="SFLD" id="SFLDS00029">
    <property type="entry name" value="Radical_SAM"/>
    <property type="match status" value="1"/>
</dbReference>
<proteinExistence type="predicted"/>
<dbReference type="PANTHER" id="PTHR11228:SF7">
    <property type="entry name" value="PQQA PEPTIDE CYCLASE"/>
    <property type="match status" value="1"/>
</dbReference>
<dbReference type="InterPro" id="IPR050377">
    <property type="entry name" value="Radical_SAM_PqqE_MftC-like"/>
</dbReference>
<gene>
    <name evidence="7" type="ORF">ABDB84_07855</name>
</gene>
<dbReference type="SUPFAM" id="SSF102114">
    <property type="entry name" value="Radical SAM enzymes"/>
    <property type="match status" value="1"/>
</dbReference>
<sequence length="449" mass="49838">MPSAEFLMQDNFCVLPWQHLTLQDDGTTQLCCQSTQVEDIDGKPLSLYEQSIAEIWNGGFMRAIRAAMVQGVRVRSCTKCWEVEDRGGISRRLEMNGAFARAGGLIAQLKAEAVREEFACPSLPVDYQLNMGNACNLKCRTCSSGSSSKIAADPVHLRWEGKTLNMAAAARQDAYGIDDNDAAPCVTRANRLGRGLPWYKDADFLLGELLADAQRIRALQIIGGEPLVIRMLGPIVEHLASMGRPELVTMGLTTNGTRFDSALMARLERFGLISISVSIDGLGPMFDYIRYPGKWSEVLANLERYAALPKVMLSIVPTFHIYNALHFADVLRFCEARNIRPISNPLWTPHQLRAEVLPPRARREAAQRLRAFSASARVPLNGMLANTFAQQLEDQGDAIDHAALEEFMLYTNDLDQGRSLRFRDVCPEVIELMAADGVIWNEALRHAAA</sequence>
<dbReference type="Pfam" id="PF04055">
    <property type="entry name" value="Radical_SAM"/>
    <property type="match status" value="1"/>
</dbReference>